<dbReference type="NCBIfam" id="TIGR01285">
    <property type="entry name" value="nifN"/>
    <property type="match status" value="1"/>
</dbReference>
<name>A0A1E5QEU1_9CYAN</name>
<dbReference type="UniPathway" id="UPA00782"/>
<comment type="pathway">
    <text evidence="2">Cofactor biosynthesis; Fe-Mo cofactor biosynthesis.</text>
</comment>
<comment type="similarity">
    <text evidence="3 7">Belongs to the NifD/NifK/NifE/NifN family.</text>
</comment>
<feature type="domain" description="Nitrogenase/oxidoreductase component 1" evidence="9">
    <location>
        <begin position="35"/>
        <end position="430"/>
    </location>
</feature>
<keyword evidence="6 7" id="KW-0535">Nitrogen fixation</keyword>
<accession>A0A1E5QEU1</accession>
<dbReference type="InterPro" id="IPR005975">
    <property type="entry name" value="Nase_Mo-Fe_CF"/>
</dbReference>
<dbReference type="InterPro" id="IPR000510">
    <property type="entry name" value="Nase/OxRdtase_comp1"/>
</dbReference>
<organism evidence="10">
    <name type="scientific">Desertifilum tharense IPPAS B-1220</name>
    <dbReference type="NCBI Taxonomy" id="1781255"/>
    <lineage>
        <taxon>Bacteria</taxon>
        <taxon>Bacillati</taxon>
        <taxon>Cyanobacteriota</taxon>
        <taxon>Cyanophyceae</taxon>
        <taxon>Desertifilales</taxon>
        <taxon>Desertifilaceae</taxon>
        <taxon>Desertifilum</taxon>
    </lineage>
</organism>
<dbReference type="Gene3D" id="6.10.250.1090">
    <property type="match status" value="1"/>
</dbReference>
<reference evidence="10" key="1">
    <citation type="submission" date="2016-09" db="EMBL/GenBank/DDBJ databases">
        <title>Draft genome of thermotolerant cyanobacterium Desertifilum sp. strain IPPAS B-1220.</title>
        <authorList>
            <person name="Sinetova M.A."/>
            <person name="Bolakhan K."/>
            <person name="Zayadan B.K."/>
            <person name="Mironov K.S."/>
            <person name="Ustinova V."/>
            <person name="Kupriyanova E.V."/>
            <person name="Sidorov R.A."/>
            <person name="Skrypnik A.N."/>
            <person name="Gogoleva N.E."/>
            <person name="Gogolev Y.V."/>
            <person name="Los D.A."/>
        </authorList>
    </citation>
    <scope>NUCLEOTIDE SEQUENCE [LARGE SCALE GENOMIC DNA]</scope>
    <source>
        <strain evidence="10">IPPAS B-1220</strain>
    </source>
</reference>
<comment type="caution">
    <text evidence="10">The sequence shown here is derived from an EMBL/GenBank/DDBJ whole genome shotgun (WGS) entry which is preliminary data.</text>
</comment>
<dbReference type="EMBL" id="MJGC01000099">
    <property type="protein sequence ID" value="OEJ73192.1"/>
    <property type="molecule type" value="Genomic_DNA"/>
</dbReference>
<dbReference type="CDD" id="cd01968">
    <property type="entry name" value="Nitrogenase_NifE_I"/>
    <property type="match status" value="1"/>
</dbReference>
<dbReference type="GO" id="GO:0065003">
    <property type="term" value="P:protein-containing complex assembly"/>
    <property type="evidence" value="ECO:0007669"/>
    <property type="project" value="InterPro"/>
</dbReference>
<evidence type="ECO:0000256" key="2">
    <source>
        <dbReference type="ARBA" id="ARBA00005155"/>
    </source>
</evidence>
<dbReference type="NCBIfam" id="TIGR01283">
    <property type="entry name" value="nifE"/>
    <property type="match status" value="1"/>
</dbReference>
<feature type="region of interest" description="Disordered" evidence="8">
    <location>
        <begin position="1"/>
        <end position="21"/>
    </location>
</feature>
<dbReference type="Gene3D" id="3.40.50.1980">
    <property type="entry name" value="Nitrogenase molybdenum iron protein domain"/>
    <property type="match status" value="4"/>
</dbReference>
<dbReference type="CDD" id="cd01966">
    <property type="entry name" value="Nitrogenase_NifN_1"/>
    <property type="match status" value="1"/>
</dbReference>
<evidence type="ECO:0000256" key="6">
    <source>
        <dbReference type="ARBA" id="ARBA00023231"/>
    </source>
</evidence>
<evidence type="ECO:0000256" key="3">
    <source>
        <dbReference type="ARBA" id="ARBA00011002"/>
    </source>
</evidence>
<dbReference type="Pfam" id="PF00148">
    <property type="entry name" value="Oxidored_nitro"/>
    <property type="match status" value="2"/>
</dbReference>
<dbReference type="PROSITE" id="PS00699">
    <property type="entry name" value="NITROGENASE_1_1"/>
    <property type="match status" value="2"/>
</dbReference>
<evidence type="ECO:0000259" key="9">
    <source>
        <dbReference type="Pfam" id="PF00148"/>
    </source>
</evidence>
<dbReference type="PANTHER" id="PTHR42956">
    <property type="entry name" value="NITROGENASE IRON-MOLYBDENUM COFACTOR BIOSYNTHESIS PROTEIN NIFE"/>
    <property type="match status" value="1"/>
</dbReference>
<dbReference type="AlphaFoldDB" id="A0A1E5QEU1"/>
<dbReference type="SUPFAM" id="SSF53807">
    <property type="entry name" value="Helical backbone' metal receptor"/>
    <property type="match status" value="2"/>
</dbReference>
<dbReference type="InterPro" id="IPR005973">
    <property type="entry name" value="NifE"/>
</dbReference>
<evidence type="ECO:0000313" key="10">
    <source>
        <dbReference type="EMBL" id="OEJ73192.1"/>
    </source>
</evidence>
<dbReference type="NCBIfam" id="NF011047">
    <property type="entry name" value="PRK14477.1"/>
    <property type="match status" value="1"/>
</dbReference>
<evidence type="ECO:0000256" key="1">
    <source>
        <dbReference type="ARBA" id="ARBA00003171"/>
    </source>
</evidence>
<dbReference type="GO" id="GO:0016163">
    <property type="term" value="F:nitrogenase activity"/>
    <property type="evidence" value="ECO:0007669"/>
    <property type="project" value="InterPro"/>
</dbReference>
<evidence type="ECO:0000256" key="4">
    <source>
        <dbReference type="ARBA" id="ARBA00013280"/>
    </source>
</evidence>
<gene>
    <name evidence="10" type="ORF">BH720_21545</name>
</gene>
<evidence type="ECO:0000256" key="5">
    <source>
        <dbReference type="ARBA" id="ARBA00013282"/>
    </source>
</evidence>
<sequence length="948" mass="103942">MLTEPGCEHNHQKHGDKKNKACTQQAQPGAAQGGCAFDGAMIALVPITDAAHLVHGPIACAGNSWGSRGSLSSGPLLYKMGFTTDLSENDVIFGGEKRLYQSILEVQQRYQPAAIFVYSTCVTALIGDDLDAVCQKAAKKTGTPIIPVNSPGFIGSKNLGNRVGGEALLEYVVGTAEPEYTTPYDINLIGEYNIAGELWNVLPLFEKLGIRVLAKITGDARYQEIAYAHRAKLNVMICSKALINMARKMEERYGIPYIEESFYGVEDMNRCLRNVALKLGDADLQDRVECLIAEETATLDRTLAPYRDRLQGKRVVLYTGGVKSWSIVSAAKDLGMQVVATSTKKSTEEDKARIKLLLGQDGIMLEKGNAQELLRVIAQTNADMLIAGGRNQYTALKARIPFLDINQERHHSYAGYAGMVEMARELEEALYSPIWQQVRQVAPWEESAECKVLSASLSAECKVLSAEWEESEKLAAKSPSPHPLPYSELGTRNFALLSPHPPTQIVTPKKAIAINPLKQSQPLGAALAFLGIQGMMPLFHGSQGCTAFAKVMLVRHFREAIPLATTAMTEVTTILGGEENVEQAILTIVEKFKPEIIGLCTTGLTETRGDDMERILREFRKRQPQLLSQTPTDEELPIVLVSTADFKGSLQDGFAAAVEGLVKELPLVNSARPDQITILAGPALTPGDVQELKDAIAAFGLTAIIVPDLSDSLDGHLEDSYSAVTAGGTTVAQLRNIGRSVYTFAIGESMRTAADILEQRFGIPYEVFPQLTGLEAVDRFLQALSDLSGVDVPDTYRRMRRQLQDAMLDTHFYLGRKRVSLALEPDLLYSIAWWLHFMGAEIHAAVTTTKSPLLENLPIETVTIGDLDDFEQLAVGSDLLIANSNASAIAHRLNIPLYRLGFPIFDRLGNGQRTTIGYRGTMQLLFEIGNLFLEMETEKHHENSLRHQ</sequence>
<dbReference type="InterPro" id="IPR049939">
    <property type="entry name" value="NifE-like"/>
</dbReference>
<dbReference type="InterPro" id="IPR000318">
    <property type="entry name" value="Nase_comp1_CS"/>
</dbReference>
<feature type="domain" description="Nitrogenase/oxidoreductase component 1" evidence="9">
    <location>
        <begin position="520"/>
        <end position="932"/>
    </location>
</feature>
<evidence type="ECO:0000256" key="7">
    <source>
        <dbReference type="RuleBase" id="RU004021"/>
    </source>
</evidence>
<dbReference type="PROSITE" id="PS00090">
    <property type="entry name" value="NITROGENASE_1_2"/>
    <property type="match status" value="1"/>
</dbReference>
<protein>
    <recommendedName>
        <fullName evidence="4">Nitrogenase iron-molybdenum cofactor biosynthesis protein NifE</fullName>
    </recommendedName>
    <alternativeName>
        <fullName evidence="5">Nitrogenase iron-molybdenum cofactor biosynthesis protein NifN</fullName>
    </alternativeName>
</protein>
<dbReference type="STRING" id="1781255.BH720_21545"/>
<proteinExistence type="inferred from homology"/>
<dbReference type="PANTHER" id="PTHR42956:SF1">
    <property type="entry name" value="NITROGENASE IRON-MOLYBDENUM COFACTOR BIOSYNTHESIS PROTEIN NIFE"/>
    <property type="match status" value="1"/>
</dbReference>
<feature type="compositionally biased region" description="Basic and acidic residues" evidence="8">
    <location>
        <begin position="1"/>
        <end position="10"/>
    </location>
</feature>
<evidence type="ECO:0000256" key="8">
    <source>
        <dbReference type="SAM" id="MobiDB-lite"/>
    </source>
</evidence>
<dbReference type="Gene3D" id="3.40.50.12380">
    <property type="entry name" value="Nitrogenase MoFe cofactor biosynthesis protein NifE, C-terminal"/>
    <property type="match status" value="1"/>
</dbReference>
<comment type="function">
    <text evidence="1">This protein may play a role in the biosynthesis of the prosthetic group of nitrogenase (FeMo cofactor).</text>
</comment>